<reference evidence="3" key="1">
    <citation type="submission" date="2020-01" db="EMBL/GenBank/DDBJ databases">
        <authorList>
            <person name="Meier V. D."/>
            <person name="Meier V D."/>
        </authorList>
    </citation>
    <scope>NUCLEOTIDE SEQUENCE</scope>
    <source>
        <strain evidence="3">HLG_WM_MAG_01</strain>
    </source>
</reference>
<evidence type="ECO:0000259" key="2">
    <source>
        <dbReference type="Pfam" id="PF13505"/>
    </source>
</evidence>
<proteinExistence type="predicted"/>
<dbReference type="InterPro" id="IPR027385">
    <property type="entry name" value="Beta-barrel_OMP"/>
</dbReference>
<keyword evidence="1" id="KW-0732">Signal</keyword>
<sequence length="221" mass="24017">MGLFNKRLPSHYKDYILKEYNMFTPMQKAIFSTLIFSTLTYANTSDAGYIDHNATNNQSSHFYAGLALSAVSARESGASQGFTSENDGQDRLGNVTLLAGYNIHTNVAIEGRYSTTFTQEDVSEMSSLSIFLKPQYALSEELSVYGLLGFGKVSLDNATAHSNVDVDESGFQWGLGASYAATEELSIFIDYTSLANDVEGTYLNANAADVSAVTVGVSYKF</sequence>
<dbReference type="Pfam" id="PF13505">
    <property type="entry name" value="OMP_b-brl"/>
    <property type="match status" value="1"/>
</dbReference>
<dbReference type="EMBL" id="CACVAS010000147">
    <property type="protein sequence ID" value="CAA6827038.1"/>
    <property type="molecule type" value="Genomic_DNA"/>
</dbReference>
<dbReference type="InterPro" id="IPR011250">
    <property type="entry name" value="OMP/PagP_B-barrel"/>
</dbReference>
<protein>
    <recommendedName>
        <fullName evidence="2">Outer membrane protein beta-barrel domain-containing protein</fullName>
    </recommendedName>
</protein>
<gene>
    <name evidence="3" type="ORF">HELGO_WM1692</name>
</gene>
<dbReference type="SUPFAM" id="SSF56925">
    <property type="entry name" value="OMPA-like"/>
    <property type="match status" value="1"/>
</dbReference>
<feature type="domain" description="Outer membrane protein beta-barrel" evidence="2">
    <location>
        <begin position="55"/>
        <end position="221"/>
    </location>
</feature>
<accession>A0A6S6UFL1</accession>
<organism evidence="3">
    <name type="scientific">uncultured Sulfurovum sp</name>
    <dbReference type="NCBI Taxonomy" id="269237"/>
    <lineage>
        <taxon>Bacteria</taxon>
        <taxon>Pseudomonadati</taxon>
        <taxon>Campylobacterota</taxon>
        <taxon>Epsilonproteobacteria</taxon>
        <taxon>Campylobacterales</taxon>
        <taxon>Sulfurovaceae</taxon>
        <taxon>Sulfurovum</taxon>
        <taxon>environmental samples</taxon>
    </lineage>
</organism>
<dbReference type="Gene3D" id="2.40.160.20">
    <property type="match status" value="1"/>
</dbReference>
<evidence type="ECO:0000256" key="1">
    <source>
        <dbReference type="ARBA" id="ARBA00022729"/>
    </source>
</evidence>
<dbReference type="AlphaFoldDB" id="A0A6S6UFL1"/>
<name>A0A6S6UFL1_9BACT</name>
<evidence type="ECO:0000313" key="3">
    <source>
        <dbReference type="EMBL" id="CAA6827038.1"/>
    </source>
</evidence>